<evidence type="ECO:0000256" key="1">
    <source>
        <dbReference type="SAM" id="Phobius"/>
    </source>
</evidence>
<evidence type="ECO:0000259" key="2">
    <source>
        <dbReference type="PROSITE" id="PS51724"/>
    </source>
</evidence>
<keyword evidence="1" id="KW-0472">Membrane</keyword>
<name>A0ABZ0JZ74_9GAMM</name>
<dbReference type="Proteomes" id="UP001529491">
    <property type="component" value="Chromosome"/>
</dbReference>
<evidence type="ECO:0000313" key="3">
    <source>
        <dbReference type="EMBL" id="WOT05603.1"/>
    </source>
</evidence>
<dbReference type="PROSITE" id="PS51257">
    <property type="entry name" value="PROKAR_LIPOPROTEIN"/>
    <property type="match status" value="1"/>
</dbReference>
<keyword evidence="4" id="KW-1185">Reference proteome</keyword>
<accession>A0ABZ0JZ74</accession>
<protein>
    <recommendedName>
        <fullName evidence="2">SPOR domain-containing protein</fullName>
    </recommendedName>
</protein>
<sequence length="220" mass="24350">MKHQRGLLNYIGAQLIAGYKFIIFSGIIAAACVATCHAETDKTATLDRDSQLLQLQEKLAEWERLKPAIQRLIDNEADLELLVNELSKLSDLPAKPKEATKGKVLGPAYSTIAADSFTSSAITEASKVTIDSPANMYAVHLASFVRQSNVMPSWLRYFARYHKILGAGQPLKVGFTKASVHYSRLIYGPYLNKKDAVAICQYMKSDNQYCAVVKYAGEQL</sequence>
<evidence type="ECO:0000313" key="4">
    <source>
        <dbReference type="Proteomes" id="UP001529491"/>
    </source>
</evidence>
<dbReference type="EMBL" id="CP136522">
    <property type="protein sequence ID" value="WOT05603.1"/>
    <property type="molecule type" value="Genomic_DNA"/>
</dbReference>
<dbReference type="InterPro" id="IPR007730">
    <property type="entry name" value="SPOR-like_dom"/>
</dbReference>
<reference evidence="3 4" key="1">
    <citation type="submission" date="2023-10" db="EMBL/GenBank/DDBJ databases">
        <title>Complete genome sequence of Shewanella sp. DAU334.</title>
        <authorList>
            <person name="Lee Y.-S."/>
            <person name="Jeong H.-R."/>
            <person name="Hwang E.-J."/>
            <person name="Choi Y.-L."/>
            <person name="Kim G.-D."/>
        </authorList>
    </citation>
    <scope>NUCLEOTIDE SEQUENCE [LARGE SCALE GENOMIC DNA]</scope>
    <source>
        <strain evidence="3 4">DAU334</strain>
    </source>
</reference>
<keyword evidence="1" id="KW-1133">Transmembrane helix</keyword>
<feature type="domain" description="SPOR" evidence="2">
    <location>
        <begin position="131"/>
        <end position="216"/>
    </location>
</feature>
<organism evidence="3 4">
    <name type="scientific">Shewanella youngdeokensis</name>
    <dbReference type="NCBI Taxonomy" id="2999068"/>
    <lineage>
        <taxon>Bacteria</taxon>
        <taxon>Pseudomonadati</taxon>
        <taxon>Pseudomonadota</taxon>
        <taxon>Gammaproteobacteria</taxon>
        <taxon>Alteromonadales</taxon>
        <taxon>Shewanellaceae</taxon>
        <taxon>Shewanella</taxon>
    </lineage>
</organism>
<keyword evidence="1" id="KW-0812">Transmembrane</keyword>
<proteinExistence type="predicted"/>
<dbReference type="RefSeq" id="WP_310469866.1">
    <property type="nucleotide sequence ID" value="NZ_CP136522.1"/>
</dbReference>
<feature type="transmembrane region" description="Helical" evidence="1">
    <location>
        <begin position="7"/>
        <end position="31"/>
    </location>
</feature>
<gene>
    <name evidence="3" type="ORF">RGE70_01880</name>
</gene>
<dbReference type="PROSITE" id="PS51724">
    <property type="entry name" value="SPOR"/>
    <property type="match status" value="1"/>
</dbReference>